<dbReference type="AlphaFoldDB" id="A0A9P5P733"/>
<evidence type="ECO:0000313" key="3">
    <source>
        <dbReference type="Proteomes" id="UP000772434"/>
    </source>
</evidence>
<dbReference type="SUPFAM" id="SSF55729">
    <property type="entry name" value="Acyl-CoA N-acyltransferases (Nat)"/>
    <property type="match status" value="1"/>
</dbReference>
<dbReference type="PROSITE" id="PS51186">
    <property type="entry name" value="GNAT"/>
    <property type="match status" value="1"/>
</dbReference>
<proteinExistence type="predicted"/>
<dbReference type="Pfam" id="PF00583">
    <property type="entry name" value="Acetyltransf_1"/>
    <property type="match status" value="1"/>
</dbReference>
<gene>
    <name evidence="2" type="ORF">BDP27DRAFT_1432697</name>
</gene>
<evidence type="ECO:0000313" key="2">
    <source>
        <dbReference type="EMBL" id="KAF9058478.1"/>
    </source>
</evidence>
<sequence length="234" mass="26967">MDSTVTTRAWVNTGAVEHLSSESISDEDLQNMIHLSVLAFEKAKKEEGDTSHDFVFGEDSSVPPLYFRQIIRAGMARDAVYVVRSENQDIIGMGLFMKPEQKAYSTEQIQRVAGYYEFLEKMKPETRHWYENDLLSLLKDREALFTDEERERRWWCIHLCTDPRFHGKGLGRMIVDHIHQEAQKNGQFLGLAAGNELNVRKYKALGFKQRGYHTAPGLEAKGEPYKMYTLTKGI</sequence>
<keyword evidence="3" id="KW-1185">Reference proteome</keyword>
<organism evidence="2 3">
    <name type="scientific">Rhodocollybia butyracea</name>
    <dbReference type="NCBI Taxonomy" id="206335"/>
    <lineage>
        <taxon>Eukaryota</taxon>
        <taxon>Fungi</taxon>
        <taxon>Dikarya</taxon>
        <taxon>Basidiomycota</taxon>
        <taxon>Agaricomycotina</taxon>
        <taxon>Agaricomycetes</taxon>
        <taxon>Agaricomycetidae</taxon>
        <taxon>Agaricales</taxon>
        <taxon>Marasmiineae</taxon>
        <taxon>Omphalotaceae</taxon>
        <taxon>Rhodocollybia</taxon>
    </lineage>
</organism>
<dbReference type="CDD" id="cd04301">
    <property type="entry name" value="NAT_SF"/>
    <property type="match status" value="1"/>
</dbReference>
<protein>
    <recommendedName>
        <fullName evidence="1">N-acetyltransferase domain-containing protein</fullName>
    </recommendedName>
</protein>
<dbReference type="OrthoDB" id="61113at2759"/>
<dbReference type="InterPro" id="IPR000182">
    <property type="entry name" value="GNAT_dom"/>
</dbReference>
<dbReference type="EMBL" id="JADNRY010000375">
    <property type="protein sequence ID" value="KAF9058478.1"/>
    <property type="molecule type" value="Genomic_DNA"/>
</dbReference>
<evidence type="ECO:0000259" key="1">
    <source>
        <dbReference type="PROSITE" id="PS51186"/>
    </source>
</evidence>
<accession>A0A9P5P733</accession>
<comment type="caution">
    <text evidence="2">The sequence shown here is derived from an EMBL/GenBank/DDBJ whole genome shotgun (WGS) entry which is preliminary data.</text>
</comment>
<dbReference type="Gene3D" id="3.40.630.30">
    <property type="match status" value="1"/>
</dbReference>
<reference evidence="2" key="1">
    <citation type="submission" date="2020-11" db="EMBL/GenBank/DDBJ databases">
        <authorList>
            <consortium name="DOE Joint Genome Institute"/>
            <person name="Ahrendt S."/>
            <person name="Riley R."/>
            <person name="Andreopoulos W."/>
            <person name="Labutti K."/>
            <person name="Pangilinan J."/>
            <person name="Ruiz-Duenas F.J."/>
            <person name="Barrasa J.M."/>
            <person name="Sanchez-Garcia M."/>
            <person name="Camarero S."/>
            <person name="Miyauchi S."/>
            <person name="Serrano A."/>
            <person name="Linde D."/>
            <person name="Babiker R."/>
            <person name="Drula E."/>
            <person name="Ayuso-Fernandez I."/>
            <person name="Pacheco R."/>
            <person name="Padilla G."/>
            <person name="Ferreira P."/>
            <person name="Barriuso J."/>
            <person name="Kellner H."/>
            <person name="Castanera R."/>
            <person name="Alfaro M."/>
            <person name="Ramirez L."/>
            <person name="Pisabarro A.G."/>
            <person name="Kuo A."/>
            <person name="Tritt A."/>
            <person name="Lipzen A."/>
            <person name="He G."/>
            <person name="Yan M."/>
            <person name="Ng V."/>
            <person name="Cullen D."/>
            <person name="Martin F."/>
            <person name="Rosso M.-N."/>
            <person name="Henrissat B."/>
            <person name="Hibbett D."/>
            <person name="Martinez A.T."/>
            <person name="Grigoriev I.V."/>
        </authorList>
    </citation>
    <scope>NUCLEOTIDE SEQUENCE</scope>
    <source>
        <strain evidence="2">AH 40177</strain>
    </source>
</reference>
<dbReference type="GO" id="GO:0016747">
    <property type="term" value="F:acyltransferase activity, transferring groups other than amino-acyl groups"/>
    <property type="evidence" value="ECO:0007669"/>
    <property type="project" value="InterPro"/>
</dbReference>
<dbReference type="InterPro" id="IPR016181">
    <property type="entry name" value="Acyl_CoA_acyltransferase"/>
</dbReference>
<feature type="domain" description="N-acetyltransferase" evidence="1">
    <location>
        <begin position="38"/>
        <end position="231"/>
    </location>
</feature>
<name>A0A9P5P733_9AGAR</name>
<dbReference type="Proteomes" id="UP000772434">
    <property type="component" value="Unassembled WGS sequence"/>
</dbReference>